<dbReference type="PRINTS" id="PR00830">
    <property type="entry name" value="ENDOLAPTASE"/>
</dbReference>
<evidence type="ECO:0000313" key="4">
    <source>
        <dbReference type="EMBL" id="CAK80988.1"/>
    </source>
</evidence>
<dbReference type="InParanoid" id="A0DD71"/>
<keyword evidence="1" id="KW-0645">Protease</keyword>
<organism evidence="4 5">
    <name type="scientific">Paramecium tetraurelia</name>
    <dbReference type="NCBI Taxonomy" id="5888"/>
    <lineage>
        <taxon>Eukaryota</taxon>
        <taxon>Sar</taxon>
        <taxon>Alveolata</taxon>
        <taxon>Ciliophora</taxon>
        <taxon>Intramacronucleata</taxon>
        <taxon>Oligohymenophorea</taxon>
        <taxon>Peniculida</taxon>
        <taxon>Parameciidae</taxon>
        <taxon>Paramecium</taxon>
    </lineage>
</organism>
<dbReference type="Gene3D" id="1.20.5.5270">
    <property type="match status" value="1"/>
</dbReference>
<dbReference type="Proteomes" id="UP000000600">
    <property type="component" value="Unassembled WGS sequence"/>
</dbReference>
<dbReference type="SUPFAM" id="SSF52540">
    <property type="entry name" value="P-loop containing nucleoside triphosphate hydrolases"/>
    <property type="match status" value="1"/>
</dbReference>
<keyword evidence="5" id="KW-1185">Reference proteome</keyword>
<accession>A0DD71</accession>
<dbReference type="InterPro" id="IPR027417">
    <property type="entry name" value="P-loop_NTPase"/>
</dbReference>
<dbReference type="GO" id="GO:0005782">
    <property type="term" value="C:peroxisomal matrix"/>
    <property type="evidence" value="ECO:0000318"/>
    <property type="project" value="GO_Central"/>
</dbReference>
<dbReference type="GO" id="GO:0006625">
    <property type="term" value="P:protein targeting to peroxisome"/>
    <property type="evidence" value="ECO:0000318"/>
    <property type="project" value="GO_Central"/>
</dbReference>
<reference evidence="4 5" key="1">
    <citation type="journal article" date="2006" name="Nature">
        <title>Global trends of whole-genome duplications revealed by the ciliate Paramecium tetraurelia.</title>
        <authorList>
            <consortium name="Genoscope"/>
            <person name="Aury J.-M."/>
            <person name="Jaillon O."/>
            <person name="Duret L."/>
            <person name="Noel B."/>
            <person name="Jubin C."/>
            <person name="Porcel B.M."/>
            <person name="Segurens B."/>
            <person name="Daubin V."/>
            <person name="Anthouard V."/>
            <person name="Aiach N."/>
            <person name="Arnaiz O."/>
            <person name="Billaut A."/>
            <person name="Beisson J."/>
            <person name="Blanc I."/>
            <person name="Bouhouche K."/>
            <person name="Camara F."/>
            <person name="Duharcourt S."/>
            <person name="Guigo R."/>
            <person name="Gogendeau D."/>
            <person name="Katinka M."/>
            <person name="Keller A.-M."/>
            <person name="Kissmehl R."/>
            <person name="Klotz C."/>
            <person name="Koll F."/>
            <person name="Le Moue A."/>
            <person name="Lepere C."/>
            <person name="Malinsky S."/>
            <person name="Nowacki M."/>
            <person name="Nowak J.K."/>
            <person name="Plattner H."/>
            <person name="Poulain J."/>
            <person name="Ruiz F."/>
            <person name="Serrano V."/>
            <person name="Zagulski M."/>
            <person name="Dessen P."/>
            <person name="Betermier M."/>
            <person name="Weissenbach J."/>
            <person name="Scarpelli C."/>
            <person name="Schachter V."/>
            <person name="Sperling L."/>
            <person name="Meyer E."/>
            <person name="Cohen J."/>
            <person name="Wincker P."/>
        </authorList>
    </citation>
    <scope>NUCLEOTIDE SEQUENCE [LARGE SCALE GENOMIC DNA]</scope>
    <source>
        <strain evidence="4 5">Stock d4-2</strain>
    </source>
</reference>
<dbReference type="Gene3D" id="3.40.50.300">
    <property type="entry name" value="P-loop containing nucleotide triphosphate hydrolases"/>
    <property type="match status" value="1"/>
</dbReference>
<dbReference type="InterPro" id="IPR008269">
    <property type="entry name" value="Lon_proteolytic"/>
</dbReference>
<dbReference type="MEROPS" id="S16.006"/>
<feature type="domain" description="Lon proteolytic" evidence="3">
    <location>
        <begin position="315"/>
        <end position="493"/>
    </location>
</feature>
<dbReference type="OrthoDB" id="2411602at2759"/>
<dbReference type="SUPFAM" id="SSF54211">
    <property type="entry name" value="Ribosomal protein S5 domain 2-like"/>
    <property type="match status" value="1"/>
</dbReference>
<proteinExistence type="predicted"/>
<dbReference type="AlphaFoldDB" id="A0DD71"/>
<dbReference type="GO" id="GO:0030163">
    <property type="term" value="P:protein catabolic process"/>
    <property type="evidence" value="ECO:0007669"/>
    <property type="project" value="InterPro"/>
</dbReference>
<dbReference type="STRING" id="5888.A0DD71"/>
<comment type="caution">
    <text evidence="2">Lacks conserved residue(s) required for the propagation of feature annotation.</text>
</comment>
<dbReference type="Gene3D" id="1.10.8.60">
    <property type="match status" value="1"/>
</dbReference>
<dbReference type="EMBL" id="CT868385">
    <property type="protein sequence ID" value="CAK80988.1"/>
    <property type="molecule type" value="Genomic_DNA"/>
</dbReference>
<dbReference type="OMA" id="DKMHIAR"/>
<name>A0DD71_PARTE</name>
<dbReference type="InterPro" id="IPR020568">
    <property type="entry name" value="Ribosomal_Su5_D2-typ_SF"/>
</dbReference>
<dbReference type="InterPro" id="IPR014721">
    <property type="entry name" value="Ribsml_uS5_D2-typ_fold_subgr"/>
</dbReference>
<evidence type="ECO:0000256" key="2">
    <source>
        <dbReference type="PROSITE-ProRule" id="PRU01122"/>
    </source>
</evidence>
<dbReference type="GeneID" id="5034170"/>
<dbReference type="PROSITE" id="PS51786">
    <property type="entry name" value="LON_PROTEOLYTIC"/>
    <property type="match status" value="1"/>
</dbReference>
<dbReference type="PANTHER" id="PTHR10046">
    <property type="entry name" value="ATP DEPENDENT LON PROTEASE FAMILY MEMBER"/>
    <property type="match status" value="1"/>
</dbReference>
<gene>
    <name evidence="4" type="ORF">GSPATT00015847001</name>
</gene>
<keyword evidence="1" id="KW-0378">Hydrolase</keyword>
<dbReference type="GO" id="GO:0004252">
    <property type="term" value="F:serine-type endopeptidase activity"/>
    <property type="evidence" value="ECO:0007669"/>
    <property type="project" value="InterPro"/>
</dbReference>
<dbReference type="Pfam" id="PF05362">
    <property type="entry name" value="Lon_C"/>
    <property type="match status" value="1"/>
</dbReference>
<dbReference type="GO" id="GO:0004176">
    <property type="term" value="F:ATP-dependent peptidase activity"/>
    <property type="evidence" value="ECO:0007669"/>
    <property type="project" value="InterPro"/>
</dbReference>
<evidence type="ECO:0000259" key="3">
    <source>
        <dbReference type="PROSITE" id="PS51786"/>
    </source>
</evidence>
<dbReference type="KEGG" id="ptm:GSPATT00015847001"/>
<sequence>MNKQASKPTNQSTKIPIPIQKQKSNDIEELQTTIKEANLPNHVREIVEQEMQKIEKGSLGVDSNVTRNYVDLILQLTWNQQMEKTLKERKQLIPMLRIDDMFIQTSWFWQNFAWSKYCKSLNRPIYRVALGGGSDEAQIRGHRQSFILGYQNVRYTNPVILLDEINNRLDPSSALLESFYGKLFEYRISFKPCIIIATANQLETIQPTLRDRSELIEIVGYTVKEKVAIANNYLIPKQLQKNGPVNEQVTIPQELFLQSQNSTRVRQVSNNWKENISLKFITDQQNFKTIVIDQEGLIEILGPSIHLDKHTTPLTTIPGVCKGLAWTPTGGKVLMIESVKMEGKEKFEITGMLGDVMKESVRTAIGWIKAYWPQIKMISKSTTHVNLDALDIHIHFPAGATPKDGPLVGVAITTVIVKSDIAMAGEITLTERVLPVGGIKEKILGGFESGIFSVIIPHRNKANLSDVDVEIREKMSIYLVKTIEQGLQIALECNGTNFKMVNLANL</sequence>
<dbReference type="Gene3D" id="3.30.230.10">
    <property type="match status" value="1"/>
</dbReference>
<protein>
    <recommendedName>
        <fullName evidence="3">Lon proteolytic domain-containing protein</fullName>
    </recommendedName>
</protein>
<dbReference type="InterPro" id="IPR027065">
    <property type="entry name" value="Lon_Prtase"/>
</dbReference>
<dbReference type="GO" id="GO:0016485">
    <property type="term" value="P:protein processing"/>
    <property type="evidence" value="ECO:0000318"/>
    <property type="project" value="GO_Central"/>
</dbReference>
<evidence type="ECO:0000313" key="5">
    <source>
        <dbReference type="Proteomes" id="UP000000600"/>
    </source>
</evidence>
<dbReference type="HOGENOM" id="CLU_004109_0_0_1"/>
<evidence type="ECO:0000256" key="1">
    <source>
        <dbReference type="ARBA" id="ARBA00022670"/>
    </source>
</evidence>
<dbReference type="FunCoup" id="A0DD71">
    <property type="interactions" value="271"/>
</dbReference>
<dbReference type="RefSeq" id="XP_001448385.1">
    <property type="nucleotide sequence ID" value="XM_001448348.1"/>
</dbReference>
<dbReference type="GO" id="GO:0005524">
    <property type="term" value="F:ATP binding"/>
    <property type="evidence" value="ECO:0007669"/>
    <property type="project" value="InterPro"/>
</dbReference>
<dbReference type="eggNOG" id="KOG2004">
    <property type="taxonomic scope" value="Eukaryota"/>
</dbReference>